<dbReference type="InterPro" id="IPR000873">
    <property type="entry name" value="AMP-dep_synth/lig_dom"/>
</dbReference>
<evidence type="ECO:0000313" key="7">
    <source>
        <dbReference type="Proteomes" id="UP000245609"/>
    </source>
</evidence>
<dbReference type="OrthoDB" id="1700726at2759"/>
<evidence type="ECO:0000313" key="6">
    <source>
        <dbReference type="EMBL" id="PVV00342.1"/>
    </source>
</evidence>
<dbReference type="GO" id="GO:0005524">
    <property type="term" value="F:ATP binding"/>
    <property type="evidence" value="ECO:0007669"/>
    <property type="project" value="UniProtKB-KW"/>
</dbReference>
<sequence length="677" mass="74823">MKSVIVPNPNPNESHILRNPRTRTEADLTSYSDIKTAYDIFWNAAKSAPNNPYLGRRPFDPATGTFGPYVFQTYGQVAERVQNLASGIIHIHQKALPEEQRQQAQSQRNFPIAIYSINRPEWAIAERACFTQSLYSVSLYDTLGDSSVEYILNHSESSIIICSLDKVSNLLNVCHNTPLLKAIISMDSFGENPNKPGIPSPFNINSVSVLKAWAASKNIALYDIYDVEAIGKASPIPHHPPSPSDLYTICYTSGTTGDPKGAVSNHHAYTFAAKSVHDHSQPEGTPVTFSYLPLAHCYERTVENLTTLNFGSIGYYTGDLTKLIDDCQQLQPTIFPGVPRVLNRLYDRMTAATVNAPGLTGKLARKAYADKLANLKSGKGNKHFLWDRILFKKLQAVVSKRLDIVISGSAPLDPNILDFLRIALLCRMSEGYGLTETSGMGVIQPGNEFTSGDVGIPTPGVLVKLIDVPEMNYFSTDKPCPRGELCLKGSNVFTEYYKDEEKTAEAFGQDRWFMTGDIARFNPDGTVSIIDRKKNIFKLSQGEYLAPEKIENILSKHPLVMQSFVYGNSFKNSIVGIVVPDPETFVPWASKIAQDGKSDIDSLVKNPKVIAAFLSKLDSAAEKAKLAGFEKIKALYLESKPFDIETNCLLTPTMKLKRADAAKYYAGVIDDLYTNVN</sequence>
<dbReference type="Proteomes" id="UP000245609">
    <property type="component" value="Unassembled WGS sequence"/>
</dbReference>
<keyword evidence="1" id="KW-0547">Nucleotide-binding</keyword>
<dbReference type="STRING" id="133381.A0A2T9Z718"/>
<dbReference type="Pfam" id="PF00501">
    <property type="entry name" value="AMP-binding"/>
    <property type="match status" value="1"/>
</dbReference>
<dbReference type="Pfam" id="PF13193">
    <property type="entry name" value="AMP-binding_C"/>
    <property type="match status" value="1"/>
</dbReference>
<dbReference type="AlphaFoldDB" id="A0A2T9Z718"/>
<feature type="region of interest" description="Disordered" evidence="3">
    <location>
        <begin position="1"/>
        <end position="25"/>
    </location>
</feature>
<keyword evidence="7" id="KW-1185">Reference proteome</keyword>
<evidence type="ECO:0000256" key="2">
    <source>
        <dbReference type="ARBA" id="ARBA00022840"/>
    </source>
</evidence>
<dbReference type="SUPFAM" id="SSF56801">
    <property type="entry name" value="Acetyl-CoA synthetase-like"/>
    <property type="match status" value="1"/>
</dbReference>
<comment type="caution">
    <text evidence="6">The sequence shown here is derived from an EMBL/GenBank/DDBJ whole genome shotgun (WGS) entry which is preliminary data.</text>
</comment>
<reference evidence="6 7" key="1">
    <citation type="journal article" date="2018" name="MBio">
        <title>Comparative Genomics Reveals the Core Gene Toolbox for the Fungus-Insect Symbiosis.</title>
        <authorList>
            <person name="Wang Y."/>
            <person name="Stata M."/>
            <person name="Wang W."/>
            <person name="Stajich J.E."/>
            <person name="White M.M."/>
            <person name="Moncalvo J.M."/>
        </authorList>
    </citation>
    <scope>NUCLEOTIDE SEQUENCE [LARGE SCALE GENOMIC DNA]</scope>
    <source>
        <strain evidence="6 7">SC-DP-2</strain>
    </source>
</reference>
<protein>
    <recommendedName>
        <fullName evidence="8">AMP-dependent synthetase/ligase domain-containing protein</fullName>
    </recommendedName>
</protein>
<evidence type="ECO:0000259" key="4">
    <source>
        <dbReference type="Pfam" id="PF00501"/>
    </source>
</evidence>
<dbReference type="PANTHER" id="PTHR43272">
    <property type="entry name" value="LONG-CHAIN-FATTY-ACID--COA LIGASE"/>
    <property type="match status" value="1"/>
</dbReference>
<accession>A0A2T9Z718</accession>
<evidence type="ECO:0000256" key="3">
    <source>
        <dbReference type="SAM" id="MobiDB-lite"/>
    </source>
</evidence>
<dbReference type="PANTHER" id="PTHR43272:SF33">
    <property type="entry name" value="AMP-BINDING DOMAIN-CONTAINING PROTEIN-RELATED"/>
    <property type="match status" value="1"/>
</dbReference>
<dbReference type="InterPro" id="IPR042099">
    <property type="entry name" value="ANL_N_sf"/>
</dbReference>
<dbReference type="GO" id="GO:0004467">
    <property type="term" value="F:long-chain fatty acid-CoA ligase activity"/>
    <property type="evidence" value="ECO:0007669"/>
    <property type="project" value="TreeGrafter"/>
</dbReference>
<dbReference type="GO" id="GO:0016020">
    <property type="term" value="C:membrane"/>
    <property type="evidence" value="ECO:0007669"/>
    <property type="project" value="TreeGrafter"/>
</dbReference>
<keyword evidence="2" id="KW-0067">ATP-binding</keyword>
<dbReference type="InterPro" id="IPR025110">
    <property type="entry name" value="AMP-bd_C"/>
</dbReference>
<gene>
    <name evidence="6" type="ORF">BB560_005282</name>
</gene>
<dbReference type="EMBL" id="MBFS01002073">
    <property type="protein sequence ID" value="PVV00342.1"/>
    <property type="molecule type" value="Genomic_DNA"/>
</dbReference>
<dbReference type="InterPro" id="IPR020845">
    <property type="entry name" value="AMP-binding_CS"/>
</dbReference>
<evidence type="ECO:0000256" key="1">
    <source>
        <dbReference type="ARBA" id="ARBA00022741"/>
    </source>
</evidence>
<feature type="domain" description="AMP-binding enzyme C-terminal" evidence="5">
    <location>
        <begin position="549"/>
        <end position="618"/>
    </location>
</feature>
<organism evidence="6 7">
    <name type="scientific">Smittium megazygosporum</name>
    <dbReference type="NCBI Taxonomy" id="133381"/>
    <lineage>
        <taxon>Eukaryota</taxon>
        <taxon>Fungi</taxon>
        <taxon>Fungi incertae sedis</taxon>
        <taxon>Zoopagomycota</taxon>
        <taxon>Kickxellomycotina</taxon>
        <taxon>Harpellomycetes</taxon>
        <taxon>Harpellales</taxon>
        <taxon>Legeriomycetaceae</taxon>
        <taxon>Smittium</taxon>
    </lineage>
</organism>
<evidence type="ECO:0000259" key="5">
    <source>
        <dbReference type="Pfam" id="PF13193"/>
    </source>
</evidence>
<dbReference type="PROSITE" id="PS00455">
    <property type="entry name" value="AMP_BINDING"/>
    <property type="match status" value="1"/>
</dbReference>
<dbReference type="GO" id="GO:0005783">
    <property type="term" value="C:endoplasmic reticulum"/>
    <property type="evidence" value="ECO:0007669"/>
    <property type="project" value="TreeGrafter"/>
</dbReference>
<evidence type="ECO:0008006" key="8">
    <source>
        <dbReference type="Google" id="ProtNLM"/>
    </source>
</evidence>
<feature type="domain" description="AMP-dependent synthetase/ligase" evidence="4">
    <location>
        <begin position="67"/>
        <end position="497"/>
    </location>
</feature>
<dbReference type="Gene3D" id="3.40.50.12780">
    <property type="entry name" value="N-terminal domain of ligase-like"/>
    <property type="match status" value="1"/>
</dbReference>
<proteinExistence type="predicted"/>
<name>A0A2T9Z718_9FUNG</name>